<protein>
    <submittedName>
        <fullName evidence="1">Uncharacterized protein</fullName>
    </submittedName>
</protein>
<proteinExistence type="predicted"/>
<dbReference type="EMBL" id="LAZR01016998">
    <property type="protein sequence ID" value="KKM02200.1"/>
    <property type="molecule type" value="Genomic_DNA"/>
</dbReference>
<reference evidence="1" key="1">
    <citation type="journal article" date="2015" name="Nature">
        <title>Complex archaea that bridge the gap between prokaryotes and eukaryotes.</title>
        <authorList>
            <person name="Spang A."/>
            <person name="Saw J.H."/>
            <person name="Jorgensen S.L."/>
            <person name="Zaremba-Niedzwiedzka K."/>
            <person name="Martijn J."/>
            <person name="Lind A.E."/>
            <person name="van Eijk R."/>
            <person name="Schleper C."/>
            <person name="Guy L."/>
            <person name="Ettema T.J."/>
        </authorList>
    </citation>
    <scope>NUCLEOTIDE SEQUENCE</scope>
</reference>
<name>A0A0F9GTP3_9ZZZZ</name>
<sequence length="625" mass="66322">MKRILRGRKTFSGVITLIVFGLLTSTVLAVAIYSSLLTITNAGLATTNEVVGFEFSGYTLVDQNFMDSDTLNSVVRDTASTIVPAMPPSTRIAYESAKQDDGTVFTDYTTEINNNSIFDVVFFPVTPTVNDAFYFGLNSPGRILTINVGIAGVYDYALTWEYYNGTVWTALSNLDDGTNSFETAGVGTVTFDLPTDWAAILVDSVTAYWVRARVSSFTSVTTSTLGTQAWWESGTWFVYVDSIGENVQVNYTLLMGGSTDLVANHQIFPGEDGIVTADAADLELGQLTFTLTMEGVFDVDSTGGNYLTKTSAIVVDNPASGQIRVTINDGVGSNSATVSGVTSGEFIITISSDGITLTLAVSGIGSSSTTMLDITDNTNNWIWGDGDTTRYFEEVSLTFPSVLEDWNTSGSLATGATLTDTIEYLDTSIYSNIGTPAIAPLGSTIHGSNLWIVDSNDLYELDKTDATTTISNCVLANVGAQAVTSDATNLWYISSVATDVIEVNTSCVLQTQFDISAVSSGANGIAYNTDTSRLAVFSAPSALPTLSIYQTGGIQDSSGTITAMNTADDITIVAKSRLASPEAKFSFEVAPVVAPKVAKETRESLLRKLIKEVDDDLAGLGGGEA</sequence>
<feature type="non-terminal residue" evidence="1">
    <location>
        <position position="625"/>
    </location>
</feature>
<accession>A0A0F9GTP3</accession>
<evidence type="ECO:0000313" key="1">
    <source>
        <dbReference type="EMBL" id="KKM02200.1"/>
    </source>
</evidence>
<gene>
    <name evidence="1" type="ORF">LCGC14_1786800</name>
</gene>
<organism evidence="1">
    <name type="scientific">marine sediment metagenome</name>
    <dbReference type="NCBI Taxonomy" id="412755"/>
    <lineage>
        <taxon>unclassified sequences</taxon>
        <taxon>metagenomes</taxon>
        <taxon>ecological metagenomes</taxon>
    </lineage>
</organism>
<dbReference type="AlphaFoldDB" id="A0A0F9GTP3"/>
<comment type="caution">
    <text evidence="1">The sequence shown here is derived from an EMBL/GenBank/DDBJ whole genome shotgun (WGS) entry which is preliminary data.</text>
</comment>